<dbReference type="InterPro" id="IPR037483">
    <property type="entry name" value="YjjU-like"/>
</dbReference>
<dbReference type="GO" id="GO:0016787">
    <property type="term" value="F:hydrolase activity"/>
    <property type="evidence" value="ECO:0007669"/>
    <property type="project" value="UniProtKB-UniRule"/>
</dbReference>
<feature type="active site" description="Nucleophile" evidence="4">
    <location>
        <position position="39"/>
    </location>
</feature>
<dbReference type="AlphaFoldDB" id="A0A6A8D9S5"/>
<evidence type="ECO:0000256" key="4">
    <source>
        <dbReference type="PROSITE-ProRule" id="PRU01161"/>
    </source>
</evidence>
<gene>
    <name evidence="6" type="ORF">GH741_07420</name>
</gene>
<feature type="short sequence motif" description="GXSXG" evidence="4">
    <location>
        <begin position="37"/>
        <end position="41"/>
    </location>
</feature>
<dbReference type="InterPro" id="IPR002641">
    <property type="entry name" value="PNPLA_dom"/>
</dbReference>
<feature type="short sequence motif" description="GXGXXG" evidence="4">
    <location>
        <begin position="10"/>
        <end position="15"/>
    </location>
</feature>
<dbReference type="Pfam" id="PF01734">
    <property type="entry name" value="Patatin"/>
    <property type="match status" value="1"/>
</dbReference>
<evidence type="ECO:0000256" key="3">
    <source>
        <dbReference type="ARBA" id="ARBA00023098"/>
    </source>
</evidence>
<dbReference type="CDD" id="cd07208">
    <property type="entry name" value="Pat_hypo_Ecoli_yjju_like"/>
    <property type="match status" value="1"/>
</dbReference>
<keyword evidence="1 4" id="KW-0378">Hydrolase</keyword>
<name>A0A6A8D9S5_9BACI</name>
<dbReference type="SUPFAM" id="SSF52151">
    <property type="entry name" value="FabD/lysophospholipase-like"/>
    <property type="match status" value="1"/>
</dbReference>
<dbReference type="InterPro" id="IPR016035">
    <property type="entry name" value="Acyl_Trfase/lysoPLipase"/>
</dbReference>
<evidence type="ECO:0000256" key="2">
    <source>
        <dbReference type="ARBA" id="ARBA00022963"/>
    </source>
</evidence>
<evidence type="ECO:0000259" key="5">
    <source>
        <dbReference type="PROSITE" id="PS51635"/>
    </source>
</evidence>
<dbReference type="GO" id="GO:0016042">
    <property type="term" value="P:lipid catabolic process"/>
    <property type="evidence" value="ECO:0007669"/>
    <property type="project" value="UniProtKB-UniRule"/>
</dbReference>
<dbReference type="Gene3D" id="3.40.1090.10">
    <property type="entry name" value="Cytosolic phospholipase A2 catalytic domain"/>
    <property type="match status" value="2"/>
</dbReference>
<dbReference type="PANTHER" id="PTHR14226">
    <property type="entry name" value="NEUROPATHY TARGET ESTERASE/SWISS CHEESE D.MELANOGASTER"/>
    <property type="match status" value="1"/>
</dbReference>
<organism evidence="6 7">
    <name type="scientific">Aquibacillus halophilus</name>
    <dbReference type="NCBI Taxonomy" id="930132"/>
    <lineage>
        <taxon>Bacteria</taxon>
        <taxon>Bacillati</taxon>
        <taxon>Bacillota</taxon>
        <taxon>Bacilli</taxon>
        <taxon>Bacillales</taxon>
        <taxon>Bacillaceae</taxon>
        <taxon>Aquibacillus</taxon>
    </lineage>
</organism>
<dbReference type="PROSITE" id="PS51635">
    <property type="entry name" value="PNPLA"/>
    <property type="match status" value="1"/>
</dbReference>
<dbReference type="InterPro" id="IPR050301">
    <property type="entry name" value="NTE"/>
</dbReference>
<evidence type="ECO:0000313" key="6">
    <source>
        <dbReference type="EMBL" id="MRH42513.1"/>
    </source>
</evidence>
<keyword evidence="2 4" id="KW-0442">Lipid degradation</keyword>
<proteinExistence type="predicted"/>
<sequence>MKDIGLVLEGGGMKGLYTAGVLDYFMENNLYFPYVIGVSSGACMAASYLSRQIGRNKTVNIDYVNDARFLSFRNYLTKRQLFGMDFLFDEIPNKLVPFDYDTFLESDEQLVVGTTDCQTGEAIYFNKKEDGEQMLDIIRASSSLPFVAPSVEYKEKFLLDGGIIDPIPIRKSQADGKSKNVIVMTKPSDYRKEPSKFSKVMKVMYRKYPAIADILLERHQLYNDTLAYMEEEKKKGNLYVIQPSIPIQVSRIERNKPKLLSLYDLGYHDAKAQFQDIQDFLTL</sequence>
<dbReference type="Pfam" id="PF19890">
    <property type="entry name" value="DUF6363"/>
    <property type="match status" value="1"/>
</dbReference>
<feature type="short sequence motif" description="DGA/G" evidence="4">
    <location>
        <begin position="160"/>
        <end position="162"/>
    </location>
</feature>
<keyword evidence="7" id="KW-1185">Reference proteome</keyword>
<accession>A0A6A8D9S5</accession>
<evidence type="ECO:0000256" key="1">
    <source>
        <dbReference type="ARBA" id="ARBA00022801"/>
    </source>
</evidence>
<dbReference type="PANTHER" id="PTHR14226:SF25">
    <property type="entry name" value="PHOSPHOESTERASE"/>
    <property type="match status" value="1"/>
</dbReference>
<feature type="active site" description="Proton acceptor" evidence="4">
    <location>
        <position position="160"/>
    </location>
</feature>
<dbReference type="Proteomes" id="UP000799092">
    <property type="component" value="Unassembled WGS sequence"/>
</dbReference>
<comment type="caution">
    <text evidence="6">The sequence shown here is derived from an EMBL/GenBank/DDBJ whole genome shotgun (WGS) entry which is preliminary data.</text>
</comment>
<protein>
    <submittedName>
        <fullName evidence="6">Patatin family protein</fullName>
    </submittedName>
</protein>
<dbReference type="InterPro" id="IPR045943">
    <property type="entry name" value="DUF6363"/>
</dbReference>
<dbReference type="EMBL" id="WJNG01000005">
    <property type="protein sequence ID" value="MRH42513.1"/>
    <property type="molecule type" value="Genomic_DNA"/>
</dbReference>
<dbReference type="OrthoDB" id="9802424at2"/>
<dbReference type="RefSeq" id="WP_153736154.1">
    <property type="nucleotide sequence ID" value="NZ_WJNG01000005.1"/>
</dbReference>
<evidence type="ECO:0000313" key="7">
    <source>
        <dbReference type="Proteomes" id="UP000799092"/>
    </source>
</evidence>
<keyword evidence="3 4" id="KW-0443">Lipid metabolism</keyword>
<feature type="domain" description="PNPLA" evidence="5">
    <location>
        <begin position="6"/>
        <end position="173"/>
    </location>
</feature>
<reference evidence="6" key="1">
    <citation type="submission" date="2019-11" db="EMBL/GenBank/DDBJ databases">
        <authorList>
            <person name="Li J."/>
        </authorList>
    </citation>
    <scope>NUCLEOTIDE SEQUENCE</scope>
    <source>
        <strain evidence="6">B6B</strain>
    </source>
</reference>